<dbReference type="PANTHER" id="PTHR22656:SF1">
    <property type="entry name" value="EF-HAND CALCIUM-BINDING DOMAIN-CONTAINING PROTEIN 13"/>
    <property type="match status" value="1"/>
</dbReference>
<dbReference type="SUPFAM" id="SSF47473">
    <property type="entry name" value="EF-hand"/>
    <property type="match status" value="1"/>
</dbReference>
<reference evidence="4 5" key="1">
    <citation type="submission" date="2019-09" db="EMBL/GenBank/DDBJ databases">
        <title>Bird 10,000 Genomes (B10K) Project - Family phase.</title>
        <authorList>
            <person name="Zhang G."/>
        </authorList>
    </citation>
    <scope>NUCLEOTIDE SEQUENCE [LARGE SCALE GENOMIC DNA]</scope>
    <source>
        <strain evidence="4">B10K-DU-001-56</strain>
        <tissue evidence="4">Muscle</tissue>
    </source>
</reference>
<gene>
    <name evidence="4" type="primary">Efcab3</name>
    <name evidence="4" type="ORF">NYCGRA_R10444</name>
</gene>
<dbReference type="InterPro" id="IPR011992">
    <property type="entry name" value="EF-hand-dom_pair"/>
</dbReference>
<dbReference type="Proteomes" id="UP000567826">
    <property type="component" value="Unassembled WGS sequence"/>
</dbReference>
<feature type="region of interest" description="Disordered" evidence="3">
    <location>
        <begin position="250"/>
        <end position="303"/>
    </location>
</feature>
<name>A0A7L2GD16_NYCGR</name>
<keyword evidence="5" id="KW-1185">Reference proteome</keyword>
<evidence type="ECO:0000256" key="1">
    <source>
        <dbReference type="ARBA" id="ARBA00022737"/>
    </source>
</evidence>
<accession>A0A7L2GD16</accession>
<protein>
    <submittedName>
        <fullName evidence="4">EFCB3 protein</fullName>
    </submittedName>
</protein>
<evidence type="ECO:0000256" key="3">
    <source>
        <dbReference type="SAM" id="MobiDB-lite"/>
    </source>
</evidence>
<dbReference type="Gene3D" id="1.10.238.10">
    <property type="entry name" value="EF-hand"/>
    <property type="match status" value="1"/>
</dbReference>
<dbReference type="PANTHER" id="PTHR22656">
    <property type="entry name" value="EF-HAND CALCIUM-BINDING DOMAIN-CONTAINING PROTEIN 13"/>
    <property type="match status" value="1"/>
</dbReference>
<comment type="caution">
    <text evidence="4">The sequence shown here is derived from an EMBL/GenBank/DDBJ whole genome shotgun (WGS) entry which is preliminary data.</text>
</comment>
<dbReference type="OrthoDB" id="26525at2759"/>
<evidence type="ECO:0000313" key="4">
    <source>
        <dbReference type="EMBL" id="NXQ84793.1"/>
    </source>
</evidence>
<dbReference type="EMBL" id="VWYG01011200">
    <property type="protein sequence ID" value="NXQ84793.1"/>
    <property type="molecule type" value="Genomic_DNA"/>
</dbReference>
<sequence length="361" mass="41008">AFSDAFNLLPKDPDGNVKLHSLEVTAKQLGIDLTSQEEYDWLVHADADDGDGTVDFSDFLDIITDMRYFAQTIAPRRNYLGSFSSVNARGILFFKAFLKLVELAALPRRTLFQIVSYYQQKLRDCAGQKAWVDGDFLKCRRKKPHKILKEPGYPTSASVRAARASARKKREAAAYMERLKISDSGSYFPLPHPGSPYAQVPLFPLISEDVMTPAKPKKRLQKVARRRNEPTTLLESHFFHMRNQVQEAAALKPPAHHRKQRHSPATSTECPNTPHHLTRDSPGKTQAQQVQAAPRYRPSPALRQRRRLLKLRQKIDGSRISLQTSSERFPCPFCTCSCSGNTGQELVTAADRRRLDRQLRR</sequence>
<keyword evidence="2" id="KW-0106">Calcium</keyword>
<dbReference type="AlphaFoldDB" id="A0A7L2GD16"/>
<proteinExistence type="predicted"/>
<keyword evidence="1" id="KW-0677">Repeat</keyword>
<feature type="non-terminal residue" evidence="4">
    <location>
        <position position="361"/>
    </location>
</feature>
<feature type="non-terminal residue" evidence="4">
    <location>
        <position position="1"/>
    </location>
</feature>
<organism evidence="4 5">
    <name type="scientific">Nyctibius grandis</name>
    <name type="common">Great potoo</name>
    <dbReference type="NCBI Taxonomy" id="48427"/>
    <lineage>
        <taxon>Eukaryota</taxon>
        <taxon>Metazoa</taxon>
        <taxon>Chordata</taxon>
        <taxon>Craniata</taxon>
        <taxon>Vertebrata</taxon>
        <taxon>Euteleostomi</taxon>
        <taxon>Archelosauria</taxon>
        <taxon>Archosauria</taxon>
        <taxon>Dinosauria</taxon>
        <taxon>Saurischia</taxon>
        <taxon>Theropoda</taxon>
        <taxon>Coelurosauria</taxon>
        <taxon>Aves</taxon>
        <taxon>Neognathae</taxon>
        <taxon>Neoaves</taxon>
        <taxon>Strisores</taxon>
        <taxon>Caprimulgiformes</taxon>
        <taxon>Nyctibiidae</taxon>
        <taxon>Nyctibius</taxon>
    </lineage>
</organism>
<evidence type="ECO:0000313" key="5">
    <source>
        <dbReference type="Proteomes" id="UP000567826"/>
    </source>
</evidence>
<evidence type="ECO:0000256" key="2">
    <source>
        <dbReference type="ARBA" id="ARBA00022837"/>
    </source>
</evidence>